<dbReference type="OrthoDB" id="194468at2759"/>
<feature type="domain" description="Amidohydrolase-related" evidence="1">
    <location>
        <begin position="57"/>
        <end position="389"/>
    </location>
</feature>
<evidence type="ECO:0000259" key="1">
    <source>
        <dbReference type="Pfam" id="PF01979"/>
    </source>
</evidence>
<organism evidence="2 3">
    <name type="scientific">Clonostachys rhizophaga</name>
    <dbReference type="NCBI Taxonomy" id="160324"/>
    <lineage>
        <taxon>Eukaryota</taxon>
        <taxon>Fungi</taxon>
        <taxon>Dikarya</taxon>
        <taxon>Ascomycota</taxon>
        <taxon>Pezizomycotina</taxon>
        <taxon>Sordariomycetes</taxon>
        <taxon>Hypocreomycetidae</taxon>
        <taxon>Hypocreales</taxon>
        <taxon>Bionectriaceae</taxon>
        <taxon>Clonostachys</taxon>
    </lineage>
</organism>
<dbReference type="AlphaFoldDB" id="A0A9N9YKC6"/>
<protein>
    <recommendedName>
        <fullName evidence="1">Amidohydrolase-related domain-containing protein</fullName>
    </recommendedName>
</protein>
<evidence type="ECO:0000313" key="2">
    <source>
        <dbReference type="EMBL" id="CAH0020377.1"/>
    </source>
</evidence>
<dbReference type="EMBL" id="CABFNQ020000642">
    <property type="protein sequence ID" value="CAH0020377.1"/>
    <property type="molecule type" value="Genomic_DNA"/>
</dbReference>
<comment type="caution">
    <text evidence="2">The sequence shown here is derived from an EMBL/GenBank/DDBJ whole genome shotgun (WGS) entry which is preliminary data.</text>
</comment>
<reference evidence="2" key="1">
    <citation type="submission" date="2021-10" db="EMBL/GenBank/DDBJ databases">
        <authorList>
            <person name="Piombo E."/>
        </authorList>
    </citation>
    <scope>NUCLEOTIDE SEQUENCE</scope>
</reference>
<dbReference type="Gene3D" id="2.30.40.10">
    <property type="entry name" value="Urease, subunit C, domain 1"/>
    <property type="match status" value="1"/>
</dbReference>
<keyword evidence="3" id="KW-1185">Reference proteome</keyword>
<name>A0A9N9YKC6_9HYPO</name>
<proteinExistence type="predicted"/>
<gene>
    <name evidence="2" type="ORF">CRHIZ90672A_00013877</name>
</gene>
<dbReference type="InterPro" id="IPR011059">
    <property type="entry name" value="Metal-dep_hydrolase_composite"/>
</dbReference>
<dbReference type="Proteomes" id="UP000696573">
    <property type="component" value="Unassembled WGS sequence"/>
</dbReference>
<dbReference type="Pfam" id="PF01979">
    <property type="entry name" value="Amidohydro_1"/>
    <property type="match status" value="1"/>
</dbReference>
<dbReference type="InterPro" id="IPR006680">
    <property type="entry name" value="Amidohydro-rel"/>
</dbReference>
<dbReference type="PANTHER" id="PTHR43135">
    <property type="entry name" value="ALPHA-D-RIBOSE 1-METHYLPHOSPHONATE 5-TRIPHOSPHATE DIPHOSPHATASE"/>
    <property type="match status" value="1"/>
</dbReference>
<evidence type="ECO:0000313" key="3">
    <source>
        <dbReference type="Proteomes" id="UP000696573"/>
    </source>
</evidence>
<accession>A0A9N9YKC6</accession>
<dbReference type="CDD" id="cd01299">
    <property type="entry name" value="Met_dep_hydrolase_A"/>
    <property type="match status" value="1"/>
</dbReference>
<dbReference type="PANTHER" id="PTHR43135:SF3">
    <property type="entry name" value="ALPHA-D-RIBOSE 1-METHYLPHOSPHONATE 5-TRIPHOSPHATE DIPHOSPHATASE"/>
    <property type="match status" value="1"/>
</dbReference>
<dbReference type="Gene3D" id="3.20.20.140">
    <property type="entry name" value="Metal-dependent hydrolases"/>
    <property type="match status" value="1"/>
</dbReference>
<dbReference type="InterPro" id="IPR032466">
    <property type="entry name" value="Metal_Hydrolase"/>
</dbReference>
<sequence>MAIAFRALRLLCSSSDELINDGVVVVRDRKIDNVGPWRTIQPSLPRDVTVRDLGDVTLMPGLFDCHVHLQMDPSKINTSTAITLTDDELLPLMQTNALRLLDAGVTTARDLGSRGITAVHLRDKIKAGEVPGPRLQCANAPLTVAGGHCHAMGGVCEGVEGVREEVRKRAAEGADLIKVMSTGGFMTAGSHPSQARFTQEEMNAIKDEARKFNLPVTAHAMGIEGIERVANANFDTVEHCAWINREGRAVFDADVARKLLDNNIAVCPTMNSACIEKHYFCPWDKRAVVVDNWVSLRKANIKIFMGTDSGIGLCRFERYADGLTVMADAGYTNRELIAAATDVAAEVCGLAGETGKLEPGLAADLVAFAGNPLEDLNAFFAPKFVMASGREHKLTPIEPIGDNAEAGALTVKLLKQGAGLQEDIPIQR</sequence>
<dbReference type="InterPro" id="IPR051781">
    <property type="entry name" value="Metallo-dep_Hydrolase"/>
</dbReference>
<dbReference type="SUPFAM" id="SSF51338">
    <property type="entry name" value="Composite domain of metallo-dependent hydrolases"/>
    <property type="match status" value="2"/>
</dbReference>
<dbReference type="InterPro" id="IPR057744">
    <property type="entry name" value="OTAase-like"/>
</dbReference>
<dbReference type="SUPFAM" id="SSF51556">
    <property type="entry name" value="Metallo-dependent hydrolases"/>
    <property type="match status" value="1"/>
</dbReference>
<dbReference type="GO" id="GO:0016810">
    <property type="term" value="F:hydrolase activity, acting on carbon-nitrogen (but not peptide) bonds"/>
    <property type="evidence" value="ECO:0007669"/>
    <property type="project" value="InterPro"/>
</dbReference>